<reference evidence="3" key="1">
    <citation type="submission" date="2005-10" db="EMBL/GenBank/DDBJ databases">
        <authorList>
            <person name="Loftus B.J."/>
            <person name="Nene V.M."/>
            <person name="Hannick L.I."/>
            <person name="Bidwell S."/>
            <person name="Haas B."/>
            <person name="Amedeo P."/>
            <person name="Orvis J."/>
            <person name="Wortman J.R."/>
            <person name="White O.R."/>
            <person name="Salzberg S."/>
            <person name="Shumway M."/>
            <person name="Koo H."/>
            <person name="Zhao Y."/>
            <person name="Holmes M."/>
            <person name="Miller J."/>
            <person name="Schatz M."/>
            <person name="Pop M."/>
            <person name="Pai G."/>
            <person name="Utterback T."/>
            <person name="Rogers Y.-H."/>
            <person name="Kravitz S."/>
            <person name="Fraser C.M."/>
        </authorList>
    </citation>
    <scope>NUCLEOTIDE SEQUENCE</scope>
    <source>
        <strain evidence="3">Liverpool</strain>
    </source>
</reference>
<reference evidence="3" key="2">
    <citation type="journal article" date="2007" name="Science">
        <title>Genome sequence of Aedes aegypti, a major arbovirus vector.</title>
        <authorList>
            <person name="Nene V."/>
            <person name="Wortman J.R."/>
            <person name="Lawson D."/>
            <person name="Haas B."/>
            <person name="Kodira C."/>
            <person name="Tu Z.J."/>
            <person name="Loftus B."/>
            <person name="Xi Z."/>
            <person name="Megy K."/>
            <person name="Grabherr M."/>
            <person name="Ren Q."/>
            <person name="Zdobnov E.M."/>
            <person name="Lobo N.F."/>
            <person name="Campbell K.S."/>
            <person name="Brown S.E."/>
            <person name="Bonaldo M.F."/>
            <person name="Zhu J."/>
            <person name="Sinkins S.P."/>
            <person name="Hogenkamp D.G."/>
            <person name="Amedeo P."/>
            <person name="Arensburger P."/>
            <person name="Atkinson P.W."/>
            <person name="Bidwell S."/>
            <person name="Biedler J."/>
            <person name="Birney E."/>
            <person name="Bruggner R.V."/>
            <person name="Costas J."/>
            <person name="Coy M.R."/>
            <person name="Crabtree J."/>
            <person name="Crawford M."/>
            <person name="Debruyn B."/>
            <person name="Decaprio D."/>
            <person name="Eiglmeier K."/>
            <person name="Eisenstadt E."/>
            <person name="El-Dorry H."/>
            <person name="Gelbart W.M."/>
            <person name="Gomes S.L."/>
            <person name="Hammond M."/>
            <person name="Hannick L.I."/>
            <person name="Hogan J.R."/>
            <person name="Holmes M.H."/>
            <person name="Jaffe D."/>
            <person name="Johnston J.S."/>
            <person name="Kennedy R.C."/>
            <person name="Koo H."/>
            <person name="Kravitz S."/>
            <person name="Kriventseva E.V."/>
            <person name="Kulp D."/>
            <person name="Labutti K."/>
            <person name="Lee E."/>
            <person name="Li S."/>
            <person name="Lovin D.D."/>
            <person name="Mao C."/>
            <person name="Mauceli E."/>
            <person name="Menck C.F."/>
            <person name="Miller J.R."/>
            <person name="Montgomery P."/>
            <person name="Mori A."/>
            <person name="Nascimento A.L."/>
            <person name="Naveira H.F."/>
            <person name="Nusbaum C."/>
            <person name="O'leary S."/>
            <person name="Orvis J."/>
            <person name="Pertea M."/>
            <person name="Quesneville H."/>
            <person name="Reidenbach K.R."/>
            <person name="Rogers Y.H."/>
            <person name="Roth C.W."/>
            <person name="Schneider J.R."/>
            <person name="Schatz M."/>
            <person name="Shumway M."/>
            <person name="Stanke M."/>
            <person name="Stinson E.O."/>
            <person name="Tubio J.M."/>
            <person name="Vanzee J.P."/>
            <person name="Verjovski-Almeida S."/>
            <person name="Werner D."/>
            <person name="White O."/>
            <person name="Wyder S."/>
            <person name="Zeng Q."/>
            <person name="Zhao Q."/>
            <person name="Zhao Y."/>
            <person name="Hill C.A."/>
            <person name="Raikhel A.S."/>
            <person name="Soares M.B."/>
            <person name="Knudson D.L."/>
            <person name="Lee N.H."/>
            <person name="Galagan J."/>
            <person name="Salzberg S.L."/>
            <person name="Paulsen I.T."/>
            <person name="Dimopoulos G."/>
            <person name="Collins F.H."/>
            <person name="Birren B."/>
            <person name="Fraser-Liggett C.M."/>
            <person name="Severson D.W."/>
        </authorList>
    </citation>
    <scope>NUCLEOTIDE SEQUENCE [LARGE SCALE GENOMIC DNA]</scope>
    <source>
        <strain evidence="3">Liverpool</strain>
    </source>
</reference>
<dbReference type="OMA" id="YQKSSRD"/>
<accession>Q16VF3</accession>
<keyword evidence="2" id="KW-0472">Membrane</keyword>
<dbReference type="HOGENOM" id="CLU_1857251_0_0_1"/>
<dbReference type="Proteomes" id="UP000682892">
    <property type="component" value="Unassembled WGS sequence"/>
</dbReference>
<feature type="region of interest" description="Disordered" evidence="1">
    <location>
        <begin position="26"/>
        <end position="55"/>
    </location>
</feature>
<dbReference type="VEuPathDB" id="VectorBase:AAEL026837"/>
<keyword evidence="2" id="KW-1133">Transmembrane helix</keyword>
<evidence type="ECO:0000313" key="4">
    <source>
        <dbReference type="Proteomes" id="UP000682892"/>
    </source>
</evidence>
<evidence type="ECO:0000256" key="2">
    <source>
        <dbReference type="SAM" id="Phobius"/>
    </source>
</evidence>
<dbReference type="PaxDb" id="7159-AAEL009587-PA"/>
<evidence type="ECO:0000313" key="3">
    <source>
        <dbReference type="EMBL" id="EAT38532.1"/>
    </source>
</evidence>
<feature type="compositionally biased region" description="Basic and acidic residues" evidence="1">
    <location>
        <begin position="85"/>
        <end position="94"/>
    </location>
</feature>
<evidence type="ECO:0000256" key="1">
    <source>
        <dbReference type="SAM" id="MobiDB-lite"/>
    </source>
</evidence>
<proteinExistence type="predicted"/>
<organism evidence="3 4">
    <name type="scientific">Aedes aegypti</name>
    <name type="common">Yellowfever mosquito</name>
    <name type="synonym">Culex aegypti</name>
    <dbReference type="NCBI Taxonomy" id="7159"/>
    <lineage>
        <taxon>Eukaryota</taxon>
        <taxon>Metazoa</taxon>
        <taxon>Ecdysozoa</taxon>
        <taxon>Arthropoda</taxon>
        <taxon>Hexapoda</taxon>
        <taxon>Insecta</taxon>
        <taxon>Pterygota</taxon>
        <taxon>Neoptera</taxon>
        <taxon>Endopterygota</taxon>
        <taxon>Diptera</taxon>
        <taxon>Nematocera</taxon>
        <taxon>Culicoidea</taxon>
        <taxon>Culicidae</taxon>
        <taxon>Culicinae</taxon>
        <taxon>Aedini</taxon>
        <taxon>Aedes</taxon>
        <taxon>Stegomyia</taxon>
    </lineage>
</organism>
<gene>
    <name evidence="3" type="ORF">AaeL_AAEL009587</name>
</gene>
<dbReference type="EMBL" id="CH477595">
    <property type="protein sequence ID" value="EAT38532.1"/>
    <property type="molecule type" value="Genomic_DNA"/>
</dbReference>
<feature type="transmembrane region" description="Helical" evidence="2">
    <location>
        <begin position="118"/>
        <end position="142"/>
    </location>
</feature>
<protein>
    <submittedName>
        <fullName evidence="3">AAEL009587-PA</fullName>
    </submittedName>
</protein>
<reference evidence="3" key="3">
    <citation type="submission" date="2012-09" db="EMBL/GenBank/DDBJ databases">
        <authorList>
            <consortium name="VectorBase"/>
        </authorList>
    </citation>
    <scope>NUCLEOTIDE SEQUENCE</scope>
    <source>
        <strain evidence="3">Liverpool</strain>
    </source>
</reference>
<keyword evidence="2" id="KW-0812">Transmembrane</keyword>
<dbReference type="PhylomeDB" id="Q16VF3"/>
<sequence>MKRHYFVQMNNQQRVTPVGVCAVSSGAPSLEDGSQKGGGGTVNEGYDVTDDVDQSPPDYGIVNIYQRSSGDLGSLGGKGKNMYEGSHEKSESDKGGNGADEDSDIITEYIGHYGLWQFYWTFLLCLFQIPTTFHIFCLVFQVSF</sequence>
<name>Q16VF3_AEDAE</name>
<feature type="region of interest" description="Disordered" evidence="1">
    <location>
        <begin position="68"/>
        <end position="99"/>
    </location>
</feature>
<dbReference type="eggNOG" id="KOG0255">
    <property type="taxonomic scope" value="Eukaryota"/>
</dbReference>
<dbReference type="AlphaFoldDB" id="Q16VF3"/>